<dbReference type="PANTHER" id="PTHR13696:SF99">
    <property type="entry name" value="COBYRINIC ACID AC-DIAMIDE SYNTHASE"/>
    <property type="match status" value="1"/>
</dbReference>
<feature type="domain" description="HTH cro/C1-type" evidence="1">
    <location>
        <begin position="10"/>
        <end position="64"/>
    </location>
</feature>
<protein>
    <submittedName>
        <fullName evidence="2">AAA family ATPase</fullName>
    </submittedName>
</protein>
<dbReference type="SUPFAM" id="SSF47413">
    <property type="entry name" value="lambda repressor-like DNA-binding domains"/>
    <property type="match status" value="1"/>
</dbReference>
<dbReference type="PROSITE" id="PS50943">
    <property type="entry name" value="HTH_CROC1"/>
    <property type="match status" value="1"/>
</dbReference>
<dbReference type="PANTHER" id="PTHR13696">
    <property type="entry name" value="P-LOOP CONTAINING NUCLEOSIDE TRIPHOSPHATE HYDROLASE"/>
    <property type="match status" value="1"/>
</dbReference>
<dbReference type="EMBL" id="WSRQ01000081">
    <property type="protein sequence ID" value="MVX66957.1"/>
    <property type="molecule type" value="Genomic_DNA"/>
</dbReference>
<dbReference type="Gene3D" id="1.10.260.40">
    <property type="entry name" value="lambda repressor-like DNA-binding domains"/>
    <property type="match status" value="1"/>
</dbReference>
<reference evidence="2" key="1">
    <citation type="submission" date="2019-12" db="EMBL/GenBank/DDBJ databases">
        <title>Microbes associate with the intestines of laboratory mice.</title>
        <authorList>
            <person name="Navarre W."/>
            <person name="Wong E."/>
        </authorList>
    </citation>
    <scope>NUCLEOTIDE SEQUENCE</scope>
    <source>
        <strain evidence="2">NM79_F5</strain>
    </source>
</reference>
<dbReference type="AlphaFoldDB" id="A0A964RSH2"/>
<dbReference type="GO" id="GO:0003677">
    <property type="term" value="F:DNA binding"/>
    <property type="evidence" value="ECO:0007669"/>
    <property type="project" value="InterPro"/>
</dbReference>
<organism evidence="2 3">
    <name type="scientific">Clostridium chromiireducens</name>
    <dbReference type="NCBI Taxonomy" id="225345"/>
    <lineage>
        <taxon>Bacteria</taxon>
        <taxon>Bacillati</taxon>
        <taxon>Bacillota</taxon>
        <taxon>Clostridia</taxon>
        <taxon>Eubacteriales</taxon>
        <taxon>Clostridiaceae</taxon>
        <taxon>Clostridium</taxon>
    </lineage>
</organism>
<evidence type="ECO:0000259" key="1">
    <source>
        <dbReference type="PROSITE" id="PS50943"/>
    </source>
</evidence>
<dbReference type="InterPro" id="IPR027417">
    <property type="entry name" value="P-loop_NTPase"/>
</dbReference>
<dbReference type="Pfam" id="PF13614">
    <property type="entry name" value="AAA_31"/>
    <property type="match status" value="1"/>
</dbReference>
<proteinExistence type="predicted"/>
<comment type="caution">
    <text evidence="2">The sequence shown here is derived from an EMBL/GenBank/DDBJ whole genome shotgun (WGS) entry which is preliminary data.</text>
</comment>
<sequence length="326" mass="37119">MKGKIYFDKIVQKRIELDITQKEVSEKIGVSLSVIKALETGRSNSSYETLEKLADLLKLNIDEIYNPEYRETKIISIINNKGGVGKTSVCNSLSYALSEMNYKVLCIDADMQMNLTHSFGLEKSPKHLGLAMENEDNLLNYIQKTKYENIDFIVSDLSMSTTEMLLFTKIERESVLKHMLKDVINKGLYDFIIFDTNPVLGILNYNVLNVSEYVIIPIELGIFAIDGLDTLIKYINSIKKTNEKLTIAGIVINKYDLREKKITETCEDIVNEVFRNKVFNTKISVDTKIKQAQLENVPVMHLGGNIRIVKQYKELAKEVIKVVSGK</sequence>
<dbReference type="InterPro" id="IPR001387">
    <property type="entry name" value="Cro/C1-type_HTH"/>
</dbReference>
<accession>A0A964RSH2</accession>
<dbReference type="CDD" id="cd02042">
    <property type="entry name" value="ParAB_family"/>
    <property type="match status" value="1"/>
</dbReference>
<dbReference type="RefSeq" id="WP_160361428.1">
    <property type="nucleotide sequence ID" value="NZ_WSRQ01000081.1"/>
</dbReference>
<dbReference type="Proteomes" id="UP000656077">
    <property type="component" value="Unassembled WGS sequence"/>
</dbReference>
<dbReference type="SUPFAM" id="SSF52540">
    <property type="entry name" value="P-loop containing nucleoside triphosphate hydrolases"/>
    <property type="match status" value="1"/>
</dbReference>
<dbReference type="Pfam" id="PF01381">
    <property type="entry name" value="HTH_3"/>
    <property type="match status" value="1"/>
</dbReference>
<dbReference type="CDD" id="cd00093">
    <property type="entry name" value="HTH_XRE"/>
    <property type="match status" value="1"/>
</dbReference>
<dbReference type="Gene3D" id="3.40.50.300">
    <property type="entry name" value="P-loop containing nucleotide triphosphate hydrolases"/>
    <property type="match status" value="1"/>
</dbReference>
<evidence type="ECO:0000313" key="2">
    <source>
        <dbReference type="EMBL" id="MVX66957.1"/>
    </source>
</evidence>
<dbReference type="InterPro" id="IPR050678">
    <property type="entry name" value="DNA_Partitioning_ATPase"/>
</dbReference>
<gene>
    <name evidence="2" type="ORF">GKZ28_25195</name>
</gene>
<evidence type="ECO:0000313" key="3">
    <source>
        <dbReference type="Proteomes" id="UP000656077"/>
    </source>
</evidence>
<dbReference type="SMART" id="SM00530">
    <property type="entry name" value="HTH_XRE"/>
    <property type="match status" value="1"/>
</dbReference>
<dbReference type="InterPro" id="IPR025669">
    <property type="entry name" value="AAA_dom"/>
</dbReference>
<name>A0A964RSH2_9CLOT</name>
<dbReference type="InterPro" id="IPR010982">
    <property type="entry name" value="Lambda_DNA-bd_dom_sf"/>
</dbReference>